<dbReference type="PIRSF" id="PIRSF039102">
    <property type="entry name" value="Ddl/VanB"/>
    <property type="match status" value="1"/>
</dbReference>
<comment type="pathway">
    <text evidence="4">Cell wall biogenesis; peptidoglycan biosynthesis.</text>
</comment>
<gene>
    <name evidence="18" type="ORF">UFOPK3522_00981</name>
</gene>
<comment type="cofactor">
    <cofactor evidence="1">
        <name>Mn(2+)</name>
        <dbReference type="ChEBI" id="CHEBI:29035"/>
    </cofactor>
</comment>
<dbReference type="InterPro" id="IPR011095">
    <property type="entry name" value="Dala_Dala_lig_C"/>
</dbReference>
<evidence type="ECO:0000256" key="1">
    <source>
        <dbReference type="ARBA" id="ARBA00001936"/>
    </source>
</evidence>
<keyword evidence="14" id="KW-0464">Manganese</keyword>
<dbReference type="Gene3D" id="3.30.470.20">
    <property type="entry name" value="ATP-grasp fold, B domain"/>
    <property type="match status" value="1"/>
</dbReference>
<evidence type="ECO:0000256" key="14">
    <source>
        <dbReference type="ARBA" id="ARBA00023211"/>
    </source>
</evidence>
<evidence type="ECO:0000256" key="8">
    <source>
        <dbReference type="ARBA" id="ARBA00022723"/>
    </source>
</evidence>
<evidence type="ECO:0000256" key="15">
    <source>
        <dbReference type="ARBA" id="ARBA00023316"/>
    </source>
</evidence>
<evidence type="ECO:0000256" key="16">
    <source>
        <dbReference type="ARBA" id="ARBA00060592"/>
    </source>
</evidence>
<dbReference type="PROSITE" id="PS50975">
    <property type="entry name" value="ATP_GRASP"/>
    <property type="match status" value="1"/>
</dbReference>
<dbReference type="Gene3D" id="3.30.1490.20">
    <property type="entry name" value="ATP-grasp fold, A domain"/>
    <property type="match status" value="1"/>
</dbReference>
<evidence type="ECO:0000256" key="11">
    <source>
        <dbReference type="ARBA" id="ARBA00022842"/>
    </source>
</evidence>
<dbReference type="PANTHER" id="PTHR23132">
    <property type="entry name" value="D-ALANINE--D-ALANINE LIGASE"/>
    <property type="match status" value="1"/>
</dbReference>
<dbReference type="InterPro" id="IPR005905">
    <property type="entry name" value="D_ala_D_ala"/>
</dbReference>
<feature type="domain" description="ATP-grasp" evidence="17">
    <location>
        <begin position="110"/>
        <end position="319"/>
    </location>
</feature>
<dbReference type="Pfam" id="PF01820">
    <property type="entry name" value="Dala_Dala_lig_N"/>
    <property type="match status" value="2"/>
</dbReference>
<dbReference type="InterPro" id="IPR013815">
    <property type="entry name" value="ATP_grasp_subdomain_1"/>
</dbReference>
<dbReference type="GO" id="GO:0046872">
    <property type="term" value="F:metal ion binding"/>
    <property type="evidence" value="ECO:0007669"/>
    <property type="project" value="UniProtKB-KW"/>
</dbReference>
<name>A0A6J5ZV10_9ZZZZ</name>
<reference evidence="18" key="1">
    <citation type="submission" date="2020-05" db="EMBL/GenBank/DDBJ databases">
        <authorList>
            <person name="Chiriac C."/>
            <person name="Salcher M."/>
            <person name="Ghai R."/>
            <person name="Kavagutti S V."/>
        </authorList>
    </citation>
    <scope>NUCLEOTIDE SEQUENCE</scope>
</reference>
<evidence type="ECO:0000256" key="9">
    <source>
        <dbReference type="ARBA" id="ARBA00022741"/>
    </source>
</evidence>
<dbReference type="NCBIfam" id="NF002378">
    <property type="entry name" value="PRK01372.1"/>
    <property type="match status" value="1"/>
</dbReference>
<dbReference type="NCBIfam" id="NF002528">
    <property type="entry name" value="PRK01966.1-4"/>
    <property type="match status" value="1"/>
</dbReference>
<evidence type="ECO:0000256" key="12">
    <source>
        <dbReference type="ARBA" id="ARBA00022960"/>
    </source>
</evidence>
<dbReference type="PROSITE" id="PS00843">
    <property type="entry name" value="DALA_DALA_LIGASE_1"/>
    <property type="match status" value="1"/>
</dbReference>
<proteinExistence type="inferred from homology"/>
<comment type="pathway">
    <text evidence="16">Glycan biosynthesis.</text>
</comment>
<evidence type="ECO:0000256" key="13">
    <source>
        <dbReference type="ARBA" id="ARBA00022984"/>
    </source>
</evidence>
<dbReference type="PANTHER" id="PTHR23132:SF25">
    <property type="entry name" value="D-ALANINE--D-ALANINE LIGASE A"/>
    <property type="match status" value="1"/>
</dbReference>
<dbReference type="NCBIfam" id="TIGR01205">
    <property type="entry name" value="D_ala_D_alaTIGR"/>
    <property type="match status" value="1"/>
</dbReference>
<organism evidence="18">
    <name type="scientific">freshwater metagenome</name>
    <dbReference type="NCBI Taxonomy" id="449393"/>
    <lineage>
        <taxon>unclassified sequences</taxon>
        <taxon>metagenomes</taxon>
        <taxon>ecological metagenomes</taxon>
    </lineage>
</organism>
<dbReference type="InterPro" id="IPR016185">
    <property type="entry name" value="PreATP-grasp_dom_sf"/>
</dbReference>
<evidence type="ECO:0000256" key="7">
    <source>
        <dbReference type="ARBA" id="ARBA00022598"/>
    </source>
</evidence>
<evidence type="ECO:0000256" key="5">
    <source>
        <dbReference type="ARBA" id="ARBA00010871"/>
    </source>
</evidence>
<protein>
    <submittedName>
        <fullName evidence="18">Unannotated protein</fullName>
    </submittedName>
</protein>
<dbReference type="GO" id="GO:0005829">
    <property type="term" value="C:cytosol"/>
    <property type="evidence" value="ECO:0007669"/>
    <property type="project" value="TreeGrafter"/>
</dbReference>
<evidence type="ECO:0000256" key="3">
    <source>
        <dbReference type="ARBA" id="ARBA00004496"/>
    </source>
</evidence>
<dbReference type="SUPFAM" id="SSF56059">
    <property type="entry name" value="Glutathione synthetase ATP-binding domain-like"/>
    <property type="match status" value="1"/>
</dbReference>
<dbReference type="AlphaFoldDB" id="A0A6J5ZV10"/>
<keyword evidence="8" id="KW-0479">Metal-binding</keyword>
<keyword evidence="15" id="KW-0961">Cell wall biogenesis/degradation</keyword>
<sequence length="333" mass="35538">MIVAVISGGRSSEREVSLVSGAAVADGVERAGHEVRAIEIDAEGRWFHEGNELELHPGRGLLGADVAFPVLHGPFGEDGTAQGLLEMLDIAYVGSGVRASAVCIDKLALKQLLDHLGIAQVPFVALTRASYEADRESIDSQIAALGLPLFVKPARLGSSVGIVRVAAADELAAALEQAFIYDPRVIVEAASGGIEVECSVLGSAEQAEVSVAGEIVVLRSASPGGWYDYEAKYTPGGMELVVPARISETAAARVRELALRAFSEADCSGLARADFFVDGEEVLLNELNTMPGFTTTSVYARLWQESGIEYPQLCDRLLEIAVARYRDQRGYRF</sequence>
<dbReference type="PROSITE" id="PS00844">
    <property type="entry name" value="DALA_DALA_LIGASE_2"/>
    <property type="match status" value="1"/>
</dbReference>
<dbReference type="Pfam" id="PF07478">
    <property type="entry name" value="Dala_Dala_lig_C"/>
    <property type="match status" value="1"/>
</dbReference>
<evidence type="ECO:0000256" key="10">
    <source>
        <dbReference type="ARBA" id="ARBA00022840"/>
    </source>
</evidence>
<dbReference type="FunFam" id="3.30.470.20:FF:000008">
    <property type="entry name" value="D-alanine--D-alanine ligase"/>
    <property type="match status" value="1"/>
</dbReference>
<dbReference type="HAMAP" id="MF_00047">
    <property type="entry name" value="Dala_Dala_lig"/>
    <property type="match status" value="1"/>
</dbReference>
<comment type="subcellular location">
    <subcellularLocation>
        <location evidence="3">Cytoplasm</location>
    </subcellularLocation>
</comment>
<dbReference type="GO" id="GO:0008716">
    <property type="term" value="F:D-alanine-D-alanine ligase activity"/>
    <property type="evidence" value="ECO:0007669"/>
    <property type="project" value="InterPro"/>
</dbReference>
<dbReference type="SUPFAM" id="SSF52440">
    <property type="entry name" value="PreATP-grasp domain"/>
    <property type="match status" value="1"/>
</dbReference>
<evidence type="ECO:0000256" key="4">
    <source>
        <dbReference type="ARBA" id="ARBA00004752"/>
    </source>
</evidence>
<accession>A0A6J5ZV10</accession>
<evidence type="ECO:0000256" key="2">
    <source>
        <dbReference type="ARBA" id="ARBA00001946"/>
    </source>
</evidence>
<keyword evidence="7" id="KW-0436">Ligase</keyword>
<evidence type="ECO:0000256" key="6">
    <source>
        <dbReference type="ARBA" id="ARBA00022490"/>
    </source>
</evidence>
<dbReference type="GO" id="GO:0071555">
    <property type="term" value="P:cell wall organization"/>
    <property type="evidence" value="ECO:0007669"/>
    <property type="project" value="UniProtKB-KW"/>
</dbReference>
<comment type="similarity">
    <text evidence="5">Belongs to the D-alanine--D-alanine ligase family.</text>
</comment>
<dbReference type="GO" id="GO:0005524">
    <property type="term" value="F:ATP binding"/>
    <property type="evidence" value="ECO:0007669"/>
    <property type="project" value="UniProtKB-KW"/>
</dbReference>
<dbReference type="Gene3D" id="3.40.50.20">
    <property type="match status" value="1"/>
</dbReference>
<dbReference type="GO" id="GO:0008360">
    <property type="term" value="P:regulation of cell shape"/>
    <property type="evidence" value="ECO:0007669"/>
    <property type="project" value="UniProtKB-KW"/>
</dbReference>
<dbReference type="InterPro" id="IPR000291">
    <property type="entry name" value="D-Ala_lig_Van_CS"/>
</dbReference>
<keyword evidence="12" id="KW-0133">Cell shape</keyword>
<dbReference type="InterPro" id="IPR011761">
    <property type="entry name" value="ATP-grasp"/>
</dbReference>
<dbReference type="GO" id="GO:0009252">
    <property type="term" value="P:peptidoglycan biosynthetic process"/>
    <property type="evidence" value="ECO:0007669"/>
    <property type="project" value="UniProtKB-KW"/>
</dbReference>
<dbReference type="InterPro" id="IPR011127">
    <property type="entry name" value="Dala_Dala_lig_N"/>
</dbReference>
<evidence type="ECO:0000313" key="18">
    <source>
        <dbReference type="EMBL" id="CAB4344657.1"/>
    </source>
</evidence>
<evidence type="ECO:0000259" key="17">
    <source>
        <dbReference type="PROSITE" id="PS50975"/>
    </source>
</evidence>
<keyword evidence="10" id="KW-0067">ATP-binding</keyword>
<keyword evidence="13" id="KW-0573">Peptidoglycan synthesis</keyword>
<comment type="cofactor">
    <cofactor evidence="2">
        <name>Mg(2+)</name>
        <dbReference type="ChEBI" id="CHEBI:18420"/>
    </cofactor>
</comment>
<keyword evidence="9" id="KW-0547">Nucleotide-binding</keyword>
<keyword evidence="11" id="KW-0460">Magnesium</keyword>
<keyword evidence="6" id="KW-0963">Cytoplasm</keyword>
<dbReference type="EMBL" id="CAESAO010000081">
    <property type="protein sequence ID" value="CAB4344657.1"/>
    <property type="molecule type" value="Genomic_DNA"/>
</dbReference>
<dbReference type="FunFam" id="3.30.1490.20:FF:000007">
    <property type="entry name" value="D-alanine--D-alanine ligase"/>
    <property type="match status" value="1"/>
</dbReference>